<dbReference type="GO" id="GO:0005737">
    <property type="term" value="C:cytoplasm"/>
    <property type="evidence" value="ECO:0007669"/>
    <property type="project" value="TreeGrafter"/>
</dbReference>
<dbReference type="PANTHER" id="PTHR10044">
    <property type="entry name" value="INHIBITOR OF APOPTOSIS"/>
    <property type="match status" value="1"/>
</dbReference>
<name>A0A0A9WQP1_LYGHE</name>
<dbReference type="GO" id="GO:0061630">
    <property type="term" value="F:ubiquitin protein ligase activity"/>
    <property type="evidence" value="ECO:0007669"/>
    <property type="project" value="TreeGrafter"/>
</dbReference>
<dbReference type="Gene3D" id="1.10.1170.10">
    <property type="entry name" value="Inhibitor Of Apoptosis Protein (2mihbC-IAP-1), Chain A"/>
    <property type="match status" value="1"/>
</dbReference>
<feature type="non-terminal residue" evidence="1">
    <location>
        <position position="1"/>
    </location>
</feature>
<organism evidence="1">
    <name type="scientific">Lygus hesperus</name>
    <name type="common">Western plant bug</name>
    <dbReference type="NCBI Taxonomy" id="30085"/>
    <lineage>
        <taxon>Eukaryota</taxon>
        <taxon>Metazoa</taxon>
        <taxon>Ecdysozoa</taxon>
        <taxon>Arthropoda</taxon>
        <taxon>Hexapoda</taxon>
        <taxon>Insecta</taxon>
        <taxon>Pterygota</taxon>
        <taxon>Neoptera</taxon>
        <taxon>Paraneoptera</taxon>
        <taxon>Hemiptera</taxon>
        <taxon>Heteroptera</taxon>
        <taxon>Panheteroptera</taxon>
        <taxon>Cimicomorpha</taxon>
        <taxon>Miridae</taxon>
        <taxon>Mirini</taxon>
        <taxon>Lygus</taxon>
    </lineage>
</organism>
<protein>
    <submittedName>
        <fullName evidence="1">E3 ubiquitin-protein ligase IAP-3</fullName>
    </submittedName>
</protein>
<dbReference type="GO" id="GO:0051726">
    <property type="term" value="P:regulation of cell cycle"/>
    <property type="evidence" value="ECO:0007669"/>
    <property type="project" value="TreeGrafter"/>
</dbReference>
<dbReference type="PANTHER" id="PTHR10044:SF139">
    <property type="entry name" value="DEATH-ASSOCIATED INHIBITOR OF APOPTOSIS 2"/>
    <property type="match status" value="1"/>
</dbReference>
<dbReference type="GO" id="GO:0043027">
    <property type="term" value="F:cysteine-type endopeptidase inhibitor activity involved in apoptotic process"/>
    <property type="evidence" value="ECO:0007669"/>
    <property type="project" value="TreeGrafter"/>
</dbReference>
<dbReference type="GO" id="GO:0005634">
    <property type="term" value="C:nucleus"/>
    <property type="evidence" value="ECO:0007669"/>
    <property type="project" value="TreeGrafter"/>
</dbReference>
<reference evidence="1" key="1">
    <citation type="journal article" date="2014" name="PLoS ONE">
        <title>Transcriptome-Based Identification of ABC Transporters in the Western Tarnished Plant Bug Lygus hesperus.</title>
        <authorList>
            <person name="Hull J.J."/>
            <person name="Chaney K."/>
            <person name="Geib S.M."/>
            <person name="Fabrick J.A."/>
            <person name="Brent C.S."/>
            <person name="Walsh D."/>
            <person name="Lavine L.C."/>
        </authorList>
    </citation>
    <scope>NUCLEOTIDE SEQUENCE</scope>
</reference>
<proteinExistence type="predicted"/>
<gene>
    <name evidence="1" type="primary">IAP3_0</name>
    <name evidence="1" type="ORF">CM83_37759</name>
</gene>
<dbReference type="Pfam" id="PF13920">
    <property type="entry name" value="zf-C3HC4_3"/>
    <property type="match status" value="1"/>
</dbReference>
<evidence type="ECO:0000313" key="1">
    <source>
        <dbReference type="EMBL" id="JAG08823.1"/>
    </source>
</evidence>
<dbReference type="InterPro" id="IPR013083">
    <property type="entry name" value="Znf_RING/FYVE/PHD"/>
</dbReference>
<feature type="non-terminal residue" evidence="1">
    <location>
        <position position="124"/>
    </location>
</feature>
<sequence length="124" mass="13650">GGLKDWVESDDPWVEHARWYSKCLYVLAVKGKTFVENANLEKTSTHQNNIRAITTSIEGNELVAGDDDEAIPPNFPSKTSNNNQLCKICFSEELGGALLPCSHLVACMKYSASLTTCGICRQKL</sequence>
<reference evidence="1" key="2">
    <citation type="submission" date="2014-07" db="EMBL/GenBank/DDBJ databases">
        <authorList>
            <person name="Hull J."/>
        </authorList>
    </citation>
    <scope>NUCLEOTIDE SEQUENCE</scope>
</reference>
<dbReference type="GO" id="GO:0031398">
    <property type="term" value="P:positive regulation of protein ubiquitination"/>
    <property type="evidence" value="ECO:0007669"/>
    <property type="project" value="TreeGrafter"/>
</dbReference>
<dbReference type="AlphaFoldDB" id="A0A0A9WQP1"/>
<dbReference type="Gene3D" id="3.30.40.10">
    <property type="entry name" value="Zinc/RING finger domain, C3HC4 (zinc finger)"/>
    <property type="match status" value="1"/>
</dbReference>
<dbReference type="SUPFAM" id="SSF57924">
    <property type="entry name" value="Inhibitor of apoptosis (IAP) repeat"/>
    <property type="match status" value="1"/>
</dbReference>
<dbReference type="InterPro" id="IPR050784">
    <property type="entry name" value="IAP"/>
</dbReference>
<dbReference type="EMBL" id="GBHO01034781">
    <property type="protein sequence ID" value="JAG08823.1"/>
    <property type="molecule type" value="Transcribed_RNA"/>
</dbReference>
<dbReference type="GO" id="GO:0043066">
    <property type="term" value="P:negative regulation of apoptotic process"/>
    <property type="evidence" value="ECO:0007669"/>
    <property type="project" value="TreeGrafter"/>
</dbReference>
<accession>A0A0A9WQP1</accession>